<sequence>MATPYRQLSFELILRKNEDEAKILKFFFNKWRDDMGTTVLVKDAHDLEFVTWPPNIAAWKRFLLYYSNQAMFGVGFYDFARRIQLLDVNRNEEQRDMERGGGLDRV</sequence>
<evidence type="ECO:0000313" key="2">
    <source>
        <dbReference type="Proteomes" id="UP001386955"/>
    </source>
</evidence>
<dbReference type="Proteomes" id="UP001386955">
    <property type="component" value="Unassembled WGS sequence"/>
</dbReference>
<dbReference type="EMBL" id="JAYMYS010000002">
    <property type="protein sequence ID" value="KAK7407064.1"/>
    <property type="molecule type" value="Genomic_DNA"/>
</dbReference>
<proteinExistence type="predicted"/>
<gene>
    <name evidence="1" type="ORF">VNO78_08704</name>
</gene>
<keyword evidence="2" id="KW-1185">Reference proteome</keyword>
<dbReference type="AlphaFoldDB" id="A0AAN9XTM6"/>
<comment type="caution">
    <text evidence="1">The sequence shown here is derived from an EMBL/GenBank/DDBJ whole genome shotgun (WGS) entry which is preliminary data.</text>
</comment>
<evidence type="ECO:0000313" key="1">
    <source>
        <dbReference type="EMBL" id="KAK7407064.1"/>
    </source>
</evidence>
<organism evidence="1 2">
    <name type="scientific">Psophocarpus tetragonolobus</name>
    <name type="common">Winged bean</name>
    <name type="synonym">Dolichos tetragonolobus</name>
    <dbReference type="NCBI Taxonomy" id="3891"/>
    <lineage>
        <taxon>Eukaryota</taxon>
        <taxon>Viridiplantae</taxon>
        <taxon>Streptophyta</taxon>
        <taxon>Embryophyta</taxon>
        <taxon>Tracheophyta</taxon>
        <taxon>Spermatophyta</taxon>
        <taxon>Magnoliopsida</taxon>
        <taxon>eudicotyledons</taxon>
        <taxon>Gunneridae</taxon>
        <taxon>Pentapetalae</taxon>
        <taxon>rosids</taxon>
        <taxon>fabids</taxon>
        <taxon>Fabales</taxon>
        <taxon>Fabaceae</taxon>
        <taxon>Papilionoideae</taxon>
        <taxon>50 kb inversion clade</taxon>
        <taxon>NPAAA clade</taxon>
        <taxon>indigoferoid/millettioid clade</taxon>
        <taxon>Phaseoleae</taxon>
        <taxon>Psophocarpus</taxon>
    </lineage>
</organism>
<name>A0AAN9XTM6_PSOTE</name>
<reference evidence="1 2" key="1">
    <citation type="submission" date="2024-01" db="EMBL/GenBank/DDBJ databases">
        <title>The genomes of 5 underutilized Papilionoideae crops provide insights into root nodulation and disease resistanc.</title>
        <authorList>
            <person name="Jiang F."/>
        </authorList>
    </citation>
    <scope>NUCLEOTIDE SEQUENCE [LARGE SCALE GENOMIC DNA]</scope>
    <source>
        <strain evidence="1">DUOXIRENSHENG_FW03</strain>
        <tissue evidence="1">Leaves</tissue>
    </source>
</reference>
<protein>
    <submittedName>
        <fullName evidence="1">Uncharacterized protein</fullName>
    </submittedName>
</protein>
<accession>A0AAN9XTM6</accession>